<dbReference type="RefSeq" id="WP_203366712.1">
    <property type="nucleotide sequence ID" value="NZ_WSFT01000037.1"/>
</dbReference>
<evidence type="ECO:0000256" key="1">
    <source>
        <dbReference type="ARBA" id="ARBA00009350"/>
    </source>
</evidence>
<keyword evidence="4" id="KW-1185">Reference proteome</keyword>
<dbReference type="SUPFAM" id="SSF88659">
    <property type="entry name" value="Sigma3 and sigma4 domains of RNA polymerase sigma factors"/>
    <property type="match status" value="1"/>
</dbReference>
<dbReference type="Gene3D" id="1.10.10.10">
    <property type="entry name" value="Winged helix-like DNA-binding domain superfamily/Winged helix DNA-binding domain"/>
    <property type="match status" value="1"/>
</dbReference>
<comment type="similarity">
    <text evidence="1 2">Belongs to the UPF0251 family.</text>
</comment>
<proteinExistence type="inferred from homology"/>
<protein>
    <recommendedName>
        <fullName evidence="2">UPF0251 protein GOQ27_09955</fullName>
    </recommendedName>
</protein>
<accession>A0A942UXT9</accession>
<dbReference type="HAMAP" id="MF_00674">
    <property type="entry name" value="UPF0251"/>
    <property type="match status" value="1"/>
</dbReference>
<dbReference type="AlphaFoldDB" id="A0A942UXT9"/>
<dbReference type="PANTHER" id="PTHR37478">
    <property type="match status" value="1"/>
</dbReference>
<dbReference type="InterPro" id="IPR013324">
    <property type="entry name" value="RNA_pol_sigma_r3/r4-like"/>
</dbReference>
<dbReference type="InterPro" id="IPR002852">
    <property type="entry name" value="UPF0251"/>
</dbReference>
<gene>
    <name evidence="3" type="ORF">GOQ27_09955</name>
</gene>
<organism evidence="3 4">
    <name type="scientific">Anaeromonas frigoriresistens</name>
    <dbReference type="NCBI Taxonomy" id="2683708"/>
    <lineage>
        <taxon>Bacteria</taxon>
        <taxon>Bacillati</taxon>
        <taxon>Bacillota</taxon>
        <taxon>Tissierellia</taxon>
        <taxon>Tissierellales</taxon>
        <taxon>Thermohalobacteraceae</taxon>
        <taxon>Anaeromonas</taxon>
    </lineage>
</organism>
<evidence type="ECO:0000313" key="3">
    <source>
        <dbReference type="EMBL" id="MBS4538789.1"/>
    </source>
</evidence>
<name>A0A942UXT9_9FIRM</name>
<dbReference type="Proteomes" id="UP000724672">
    <property type="component" value="Unassembled WGS sequence"/>
</dbReference>
<dbReference type="PANTHER" id="PTHR37478:SF2">
    <property type="entry name" value="UPF0251 PROTEIN TK0562"/>
    <property type="match status" value="1"/>
</dbReference>
<dbReference type="InterPro" id="IPR036388">
    <property type="entry name" value="WH-like_DNA-bd_sf"/>
</dbReference>
<evidence type="ECO:0000313" key="4">
    <source>
        <dbReference type="Proteomes" id="UP000724672"/>
    </source>
</evidence>
<dbReference type="Pfam" id="PF02001">
    <property type="entry name" value="DUF134"/>
    <property type="match status" value="1"/>
</dbReference>
<sequence>MPRPRKRRRVCCLPESKRFGPVRGQESLDDYITMTVDEYETIRLIDLNDFTQKECSEQMNVARTTVQSIYNDARKKLADSLINGRIIVIEGGDYKLCEGGKKQCGRGCRRRRLEEDLLIEE</sequence>
<comment type="caution">
    <text evidence="3">The sequence shown here is derived from an EMBL/GenBank/DDBJ whole genome shotgun (WGS) entry which is preliminary data.</text>
</comment>
<dbReference type="EMBL" id="WSFT01000037">
    <property type="protein sequence ID" value="MBS4538789.1"/>
    <property type="molecule type" value="Genomic_DNA"/>
</dbReference>
<reference evidence="3" key="1">
    <citation type="submission" date="2019-12" db="EMBL/GenBank/DDBJ databases">
        <title>Clostridiaceae gen. nov. sp. nov., isolated from sediment in Xinjiang, China.</title>
        <authorList>
            <person name="Zhang R."/>
        </authorList>
    </citation>
    <scope>NUCLEOTIDE SEQUENCE</scope>
    <source>
        <strain evidence="3">D2Q-11</strain>
    </source>
</reference>
<evidence type="ECO:0000256" key="2">
    <source>
        <dbReference type="HAMAP-Rule" id="MF_00674"/>
    </source>
</evidence>